<dbReference type="InterPro" id="IPR002347">
    <property type="entry name" value="SDR_fam"/>
</dbReference>
<dbReference type="FunFam" id="3.40.50.720:FF:000084">
    <property type="entry name" value="Short-chain dehydrogenase reductase"/>
    <property type="match status" value="1"/>
</dbReference>
<dbReference type="InterPro" id="IPR036291">
    <property type="entry name" value="NAD(P)-bd_dom_sf"/>
</dbReference>
<name>A0A5M6D017_9BACT</name>
<organism evidence="3 4">
    <name type="scientific">Roseiconus nitratireducens</name>
    <dbReference type="NCBI Taxonomy" id="2605748"/>
    <lineage>
        <taxon>Bacteria</taxon>
        <taxon>Pseudomonadati</taxon>
        <taxon>Planctomycetota</taxon>
        <taxon>Planctomycetia</taxon>
        <taxon>Pirellulales</taxon>
        <taxon>Pirellulaceae</taxon>
        <taxon>Roseiconus</taxon>
    </lineage>
</organism>
<dbReference type="SUPFAM" id="SSF51735">
    <property type="entry name" value="NAD(P)-binding Rossmann-fold domains"/>
    <property type="match status" value="1"/>
</dbReference>
<comment type="caution">
    <text evidence="3">The sequence shown here is derived from an EMBL/GenBank/DDBJ whole genome shotgun (WGS) entry which is preliminary data.</text>
</comment>
<keyword evidence="4" id="KW-1185">Reference proteome</keyword>
<dbReference type="PRINTS" id="PR00081">
    <property type="entry name" value="GDHRDH"/>
</dbReference>
<comment type="similarity">
    <text evidence="1">Belongs to the short-chain dehydrogenases/reductases (SDR) family.</text>
</comment>
<dbReference type="RefSeq" id="WP_150078441.1">
    <property type="nucleotide sequence ID" value="NZ_VWOX01000013.1"/>
</dbReference>
<proteinExistence type="inferred from homology"/>
<sequence length="265" mass="28918">MTELRGKRAIVSGASRGIGRGIAVELARAGATVAINYRSHPGEAEEVVAECKSVGGDGHVYQADIASREDVEAMVDAAAEQMGGLDIIVSNAAYSDRHLMLESDLDEFRRTIDVSMWGAFYLVRAGAQKLVDAGKGGNIVVISSPHAHMAMPGAMAYNMAKAANDQMARTAACELAQHRIRCNIIHPGWIDTPGERKFFAEETLQRESAKLPWKRLGRPEEIGRGVVFLCREESEYITGSTLTIDGGIQLPWRDMFRVEETKELG</sequence>
<dbReference type="Pfam" id="PF13561">
    <property type="entry name" value="adh_short_C2"/>
    <property type="match status" value="1"/>
</dbReference>
<dbReference type="PANTHER" id="PTHR43639:SF1">
    <property type="entry name" value="SHORT-CHAIN DEHYDROGENASE_REDUCTASE FAMILY PROTEIN"/>
    <property type="match status" value="1"/>
</dbReference>
<evidence type="ECO:0000313" key="4">
    <source>
        <dbReference type="Proteomes" id="UP000324479"/>
    </source>
</evidence>
<dbReference type="CDD" id="cd05233">
    <property type="entry name" value="SDR_c"/>
    <property type="match status" value="1"/>
</dbReference>
<dbReference type="EMBL" id="VWOX01000013">
    <property type="protein sequence ID" value="KAA5540456.1"/>
    <property type="molecule type" value="Genomic_DNA"/>
</dbReference>
<dbReference type="AlphaFoldDB" id="A0A5M6D017"/>
<reference evidence="3 4" key="1">
    <citation type="submission" date="2019-08" db="EMBL/GenBank/DDBJ databases">
        <authorList>
            <person name="Dhanesh K."/>
            <person name="Kumar G."/>
            <person name="Sasikala C."/>
            <person name="Venkata Ramana C."/>
        </authorList>
    </citation>
    <scope>NUCLEOTIDE SEQUENCE [LARGE SCALE GENOMIC DNA]</scope>
    <source>
        <strain evidence="3 4">JC645</strain>
    </source>
</reference>
<evidence type="ECO:0000256" key="2">
    <source>
        <dbReference type="ARBA" id="ARBA00023002"/>
    </source>
</evidence>
<evidence type="ECO:0000313" key="3">
    <source>
        <dbReference type="EMBL" id="KAA5540456.1"/>
    </source>
</evidence>
<dbReference type="Gene3D" id="3.40.50.720">
    <property type="entry name" value="NAD(P)-binding Rossmann-like Domain"/>
    <property type="match status" value="1"/>
</dbReference>
<dbReference type="GO" id="GO:0016491">
    <property type="term" value="F:oxidoreductase activity"/>
    <property type="evidence" value="ECO:0007669"/>
    <property type="project" value="UniProtKB-KW"/>
</dbReference>
<evidence type="ECO:0000256" key="1">
    <source>
        <dbReference type="ARBA" id="ARBA00006484"/>
    </source>
</evidence>
<dbReference type="Proteomes" id="UP000324479">
    <property type="component" value="Unassembled WGS sequence"/>
</dbReference>
<protein>
    <submittedName>
        <fullName evidence="3">SDR family oxidoreductase</fullName>
    </submittedName>
</protein>
<gene>
    <name evidence="3" type="ORF">FYK55_20815</name>
</gene>
<keyword evidence="2" id="KW-0560">Oxidoreductase</keyword>
<dbReference type="PANTHER" id="PTHR43639">
    <property type="entry name" value="OXIDOREDUCTASE, SHORT-CHAIN DEHYDROGENASE/REDUCTASE FAMILY (AFU_ORTHOLOGUE AFUA_5G02870)"/>
    <property type="match status" value="1"/>
</dbReference>
<accession>A0A5M6D017</accession>